<keyword evidence="3" id="KW-0560">Oxidoreductase</keyword>
<organism evidence="6 7">
    <name type="scientific">Kockovaella imperatae</name>
    <dbReference type="NCBI Taxonomy" id="4999"/>
    <lineage>
        <taxon>Eukaryota</taxon>
        <taxon>Fungi</taxon>
        <taxon>Dikarya</taxon>
        <taxon>Basidiomycota</taxon>
        <taxon>Agaricomycotina</taxon>
        <taxon>Tremellomycetes</taxon>
        <taxon>Tremellales</taxon>
        <taxon>Cuniculitremaceae</taxon>
        <taxon>Kockovaella</taxon>
    </lineage>
</organism>
<dbReference type="PANTHER" id="PTHR46865:SF2">
    <property type="entry name" value="MONOOXYGENASE"/>
    <property type="match status" value="1"/>
</dbReference>
<keyword evidence="7" id="KW-1185">Reference proteome</keyword>
<dbReference type="Gene3D" id="3.50.50.60">
    <property type="entry name" value="FAD/NAD(P)-binding domain"/>
    <property type="match status" value="1"/>
</dbReference>
<dbReference type="EMBL" id="NBSH01000006">
    <property type="protein sequence ID" value="ORX37086.1"/>
    <property type="molecule type" value="Genomic_DNA"/>
</dbReference>
<comment type="caution">
    <text evidence="6">The sequence shown here is derived from an EMBL/GenBank/DDBJ whole genome shotgun (WGS) entry which is preliminary data.</text>
</comment>
<accession>A0A1Y1UHW8</accession>
<dbReference type="InterPro" id="IPR051704">
    <property type="entry name" value="FAD_aromatic-hydroxylase"/>
</dbReference>
<sequence>MAGLRVLIVGASIAGPATAYWLSKAGARITIIERFPSLREGGQAIDIRVCGVSVMRKMHGMEERVRAQSTQEEGVSFIRPDGRPYGVIRMTGNPDRQSLISEYEIYRGDLSKILVDLPEQKSSIDYIFGEEVASIRYEGDKAPVTVEFKNGTARSEFDLVIGCDGSFSRTRAMALGCGVRDHVIPTRSWAAYYSIPKDLCNGSKIGVGISAVGGRTISIGSDRFTESTRVALFANPPSSPSSSSSSAQDPMRAFREALSEGQDHVKLHIANRFRGMGWITDELLQGMMDSKDFYASEIVQVKAPSIFDRRVVLVGDAGYAAGPTGGGTSLALTGAYVLAGSLFKYPGDIDAALAEYEQVMRPIITELQKIPPFVNTIMAPQTAWGIWLRNHLFALIAWTGVAEFLGTYFAAGFSDSKKFPLPDYDWDRKDTIPTSR</sequence>
<dbReference type="GO" id="GO:0016491">
    <property type="term" value="F:oxidoreductase activity"/>
    <property type="evidence" value="ECO:0007669"/>
    <property type="project" value="UniProtKB-KW"/>
</dbReference>
<dbReference type="OrthoDB" id="655030at2759"/>
<dbReference type="GeneID" id="33560001"/>
<gene>
    <name evidence="6" type="ORF">BD324DRAFT_650701</name>
</gene>
<dbReference type="SUPFAM" id="SSF51905">
    <property type="entry name" value="FAD/NAD(P)-binding domain"/>
    <property type="match status" value="1"/>
</dbReference>
<feature type="domain" description="FAD-binding" evidence="5">
    <location>
        <begin position="5"/>
        <end position="172"/>
    </location>
</feature>
<keyword evidence="2" id="KW-0274">FAD</keyword>
<dbReference type="InParanoid" id="A0A1Y1UHW8"/>
<dbReference type="STRING" id="4999.A0A1Y1UHW8"/>
<evidence type="ECO:0000313" key="7">
    <source>
        <dbReference type="Proteomes" id="UP000193218"/>
    </source>
</evidence>
<dbReference type="PANTHER" id="PTHR46865">
    <property type="entry name" value="OXIDOREDUCTASE-RELATED"/>
    <property type="match status" value="1"/>
</dbReference>
<evidence type="ECO:0000256" key="4">
    <source>
        <dbReference type="SAM" id="SignalP"/>
    </source>
</evidence>
<evidence type="ECO:0000256" key="2">
    <source>
        <dbReference type="ARBA" id="ARBA00022827"/>
    </source>
</evidence>
<dbReference type="RefSeq" id="XP_021871124.1">
    <property type="nucleotide sequence ID" value="XM_022018192.1"/>
</dbReference>
<evidence type="ECO:0000256" key="3">
    <source>
        <dbReference type="ARBA" id="ARBA00023002"/>
    </source>
</evidence>
<dbReference type="InterPro" id="IPR002938">
    <property type="entry name" value="FAD-bd"/>
</dbReference>
<evidence type="ECO:0000259" key="5">
    <source>
        <dbReference type="Pfam" id="PF01494"/>
    </source>
</evidence>
<dbReference type="InterPro" id="IPR036188">
    <property type="entry name" value="FAD/NAD-bd_sf"/>
</dbReference>
<reference evidence="6 7" key="1">
    <citation type="submission" date="2017-03" db="EMBL/GenBank/DDBJ databases">
        <title>Widespread Adenine N6-methylation of Active Genes in Fungi.</title>
        <authorList>
            <consortium name="DOE Joint Genome Institute"/>
            <person name="Mondo S.J."/>
            <person name="Dannebaum R.O."/>
            <person name="Kuo R.C."/>
            <person name="Louie K.B."/>
            <person name="Bewick A.J."/>
            <person name="Labutti K."/>
            <person name="Haridas S."/>
            <person name="Kuo A."/>
            <person name="Salamov A."/>
            <person name="Ahrendt S.R."/>
            <person name="Lau R."/>
            <person name="Bowen B.P."/>
            <person name="Lipzen A."/>
            <person name="Sullivan W."/>
            <person name="Andreopoulos W.B."/>
            <person name="Clum A."/>
            <person name="Lindquist E."/>
            <person name="Daum C."/>
            <person name="Northen T.R."/>
            <person name="Ramamoorthy G."/>
            <person name="Schmitz R.J."/>
            <person name="Gryganskyi A."/>
            <person name="Culley D."/>
            <person name="Magnuson J."/>
            <person name="James T.Y."/>
            <person name="O'Malley M.A."/>
            <person name="Stajich J.E."/>
            <person name="Spatafora J.W."/>
            <person name="Visel A."/>
            <person name="Grigoriev I.V."/>
        </authorList>
    </citation>
    <scope>NUCLEOTIDE SEQUENCE [LARGE SCALE GENOMIC DNA]</scope>
    <source>
        <strain evidence="6 7">NRRL Y-17943</strain>
    </source>
</reference>
<keyword evidence="4" id="KW-0732">Signal</keyword>
<dbReference type="AlphaFoldDB" id="A0A1Y1UHW8"/>
<dbReference type="GO" id="GO:0071949">
    <property type="term" value="F:FAD binding"/>
    <property type="evidence" value="ECO:0007669"/>
    <property type="project" value="InterPro"/>
</dbReference>
<keyword evidence="1" id="KW-0285">Flavoprotein</keyword>
<evidence type="ECO:0000256" key="1">
    <source>
        <dbReference type="ARBA" id="ARBA00022630"/>
    </source>
</evidence>
<dbReference type="PRINTS" id="PR00420">
    <property type="entry name" value="RNGMNOXGNASE"/>
</dbReference>
<proteinExistence type="predicted"/>
<feature type="signal peptide" evidence="4">
    <location>
        <begin position="1"/>
        <end position="19"/>
    </location>
</feature>
<dbReference type="Proteomes" id="UP000193218">
    <property type="component" value="Unassembled WGS sequence"/>
</dbReference>
<evidence type="ECO:0000313" key="6">
    <source>
        <dbReference type="EMBL" id="ORX37086.1"/>
    </source>
</evidence>
<protein>
    <recommendedName>
        <fullName evidence="5">FAD-binding domain-containing protein</fullName>
    </recommendedName>
</protein>
<feature type="chain" id="PRO_5013276870" description="FAD-binding domain-containing protein" evidence="4">
    <location>
        <begin position="20"/>
        <end position="436"/>
    </location>
</feature>
<dbReference type="Pfam" id="PF01494">
    <property type="entry name" value="FAD_binding_3"/>
    <property type="match status" value="1"/>
</dbReference>
<name>A0A1Y1UHW8_9TREE</name>